<gene>
    <name evidence="1" type="ORF">NPRO_00560</name>
</gene>
<dbReference type="Proteomes" id="UP000662873">
    <property type="component" value="Chromosome"/>
</dbReference>
<accession>A0A809S7S0</accession>
<name>A0A809S7S0_9BACT</name>
<organism evidence="1 2">
    <name type="scientific">Candidatus Nitrosymbiomonas proteolyticus</name>
    <dbReference type="NCBI Taxonomy" id="2608984"/>
    <lineage>
        <taxon>Bacteria</taxon>
        <taxon>Bacillati</taxon>
        <taxon>Armatimonadota</taxon>
        <taxon>Armatimonadota incertae sedis</taxon>
        <taxon>Candidatus Nitrosymbiomonas</taxon>
    </lineage>
</organism>
<dbReference type="AlphaFoldDB" id="A0A809S7S0"/>
<dbReference type="KEGG" id="npy:NPRO_00560"/>
<evidence type="ECO:0000313" key="2">
    <source>
        <dbReference type="Proteomes" id="UP000662873"/>
    </source>
</evidence>
<sequence length="626" mass="66693">MNSLAIVALALFGGHGETPAAPASPWQMKAQPGYFGPEVMRGALLRAGFSSPAIDAVVASAQESWFADHRWSPARGFEPVSADAAVRSCLTMGRRSARDTFAGVLSVLKSQRDVTVRAVRAEKYDEAFRSVGLQLRTLVAFFAHSNFTALSLEERRSLHKALKDLSGTPPESLRIASSGQSEYPLAFHDKSTPTSSRDAEAVTNTFSGYEFSKSAAYAASDALIEELRAYFDKDGMGQRWQSWKTHRWGMAPSQSLFAEPAIRRGARDAAFAWVLVGPGEKLQLRNPFDTALSFQVLDTQDVGKVEPGEVADIPKDAYRLMITTEPLGTLIVVVPHTSNRKEFAGPSVSAFRVGELGSEELPVFGSGTSALVWVEGSAGPGQEFGLRYVGGRGVESVAGAAVLLAVVDAAGRVRESLVQFQGVDVSNEVVEAQIVVVDSSGQALAAKPVPTYFAGVRMALSPESGEPGSKATIRLDVTAYRKAIAAERALVGHGDWRLALDYVDSGGVQGPATIPFPESGVVEFEVVRGSMPGLFSVSVKPVPHSEIESESTCSGGWVSIRGARSSLSPHPRKSLPGCPFCGGLPFELGGAKPTTCPGGSFFDSRRGHVFVGAHGWGSQRTCRICR</sequence>
<reference evidence="1" key="1">
    <citation type="journal article" name="DNA Res.">
        <title>The physiological potential of anammox bacteria as revealed by their core genome structure.</title>
        <authorList>
            <person name="Okubo T."/>
            <person name="Toyoda A."/>
            <person name="Fukuhara K."/>
            <person name="Uchiyama I."/>
            <person name="Harigaya Y."/>
            <person name="Kuroiwa M."/>
            <person name="Suzuki T."/>
            <person name="Murakami Y."/>
            <person name="Suwa Y."/>
            <person name="Takami H."/>
        </authorList>
    </citation>
    <scope>NUCLEOTIDE SEQUENCE</scope>
    <source>
        <strain evidence="1">317325-2</strain>
    </source>
</reference>
<proteinExistence type="predicted"/>
<evidence type="ECO:0000313" key="1">
    <source>
        <dbReference type="EMBL" id="BBO22461.1"/>
    </source>
</evidence>
<protein>
    <submittedName>
        <fullName evidence="1">Uncharacterized protein</fullName>
    </submittedName>
</protein>
<dbReference type="EMBL" id="AP021858">
    <property type="protein sequence ID" value="BBO22461.1"/>
    <property type="molecule type" value="Genomic_DNA"/>
</dbReference>